<feature type="signal peptide" evidence="2">
    <location>
        <begin position="1"/>
        <end position="20"/>
    </location>
</feature>
<dbReference type="InterPro" id="IPR036365">
    <property type="entry name" value="PGBD-like_sf"/>
</dbReference>
<dbReference type="Pfam" id="PF13365">
    <property type="entry name" value="Trypsin_2"/>
    <property type="match status" value="1"/>
</dbReference>
<dbReference type="AlphaFoldDB" id="A0A1I0NET2"/>
<dbReference type="InterPro" id="IPR036366">
    <property type="entry name" value="PGBDSf"/>
</dbReference>
<dbReference type="RefSeq" id="WP_089990022.1">
    <property type="nucleotide sequence ID" value="NZ_FOIZ01000001.1"/>
</dbReference>
<gene>
    <name evidence="4" type="ORF">SAMN04488515_0574</name>
</gene>
<feature type="region of interest" description="Disordered" evidence="1">
    <location>
        <begin position="110"/>
        <end position="131"/>
    </location>
</feature>
<dbReference type="EMBL" id="FOIZ01000001">
    <property type="protein sequence ID" value="SEV99740.1"/>
    <property type="molecule type" value="Genomic_DNA"/>
</dbReference>
<dbReference type="Gene3D" id="1.10.101.10">
    <property type="entry name" value="PGBD-like superfamily/PGBD"/>
    <property type="match status" value="1"/>
</dbReference>
<evidence type="ECO:0000256" key="1">
    <source>
        <dbReference type="SAM" id="MobiDB-lite"/>
    </source>
</evidence>
<dbReference type="Proteomes" id="UP000199167">
    <property type="component" value="Unassembled WGS sequence"/>
</dbReference>
<feature type="domain" description="Peptidoglycan binding-like" evidence="3">
    <location>
        <begin position="167"/>
        <end position="217"/>
    </location>
</feature>
<accession>A0A1I0NET2</accession>
<evidence type="ECO:0000313" key="5">
    <source>
        <dbReference type="Proteomes" id="UP000199167"/>
    </source>
</evidence>
<dbReference type="PANTHER" id="PTHR43019:SF23">
    <property type="entry name" value="PROTEASE DO-LIKE 5, CHLOROPLASTIC"/>
    <property type="match status" value="1"/>
</dbReference>
<dbReference type="InterPro" id="IPR009003">
    <property type="entry name" value="Peptidase_S1_PA"/>
</dbReference>
<dbReference type="SUPFAM" id="SSF50494">
    <property type="entry name" value="Trypsin-like serine proteases"/>
    <property type="match status" value="1"/>
</dbReference>
<organism evidence="4 5">
    <name type="scientific">Cognatiyoonia koreensis</name>
    <dbReference type="NCBI Taxonomy" id="364200"/>
    <lineage>
        <taxon>Bacteria</taxon>
        <taxon>Pseudomonadati</taxon>
        <taxon>Pseudomonadota</taxon>
        <taxon>Alphaproteobacteria</taxon>
        <taxon>Rhodobacterales</taxon>
        <taxon>Paracoccaceae</taxon>
        <taxon>Cognatiyoonia</taxon>
    </lineage>
</organism>
<keyword evidence="5" id="KW-1185">Reference proteome</keyword>
<reference evidence="4 5" key="1">
    <citation type="submission" date="2016-10" db="EMBL/GenBank/DDBJ databases">
        <authorList>
            <person name="de Groot N.N."/>
        </authorList>
    </citation>
    <scope>NUCLEOTIDE SEQUENCE [LARGE SCALE GENOMIC DNA]</scope>
    <source>
        <strain evidence="4 5">DSM 17925</strain>
    </source>
</reference>
<dbReference type="InterPro" id="IPR002477">
    <property type="entry name" value="Peptidoglycan-bd-like"/>
</dbReference>
<dbReference type="SUPFAM" id="SSF47090">
    <property type="entry name" value="PGBD-like"/>
    <property type="match status" value="1"/>
</dbReference>
<dbReference type="Gene3D" id="2.40.10.10">
    <property type="entry name" value="Trypsin-like serine proteases"/>
    <property type="match status" value="2"/>
</dbReference>
<evidence type="ECO:0000259" key="3">
    <source>
        <dbReference type="Pfam" id="PF01471"/>
    </source>
</evidence>
<sequence length="590" mass="63382">MIRAFAALLMTLWLTGAAHAQQPVWVQIEAQPTLSQAQDRVRAYAGQLEDVSGYSIGGGWYGIVLGPYSRADANTLLRQYKREGRIPADSFIALGRNFRQQFWPVGVGAQTTAQPLPGTPQPPALTPDAPTDEPTELVVAPVEPDPITPADETPQEARASEALLDRAAREDLQVALQWAGYYNAAIDGAFGRGTRSAMGEWQAANNHEVTGILTSAQRVELLGAYNAVLDGMDLQLVRDDASGIQMLVPTGVVAFSEYEPPFVRFDAKGDLDATVLFISQQGDQNRLFGLYEILQTLAIMPTEGERSRRDSSFQIEGIGEGIHSYVTARLDNGQIKGFALIWPEGDDERRRRILQEMLDSFEAIDGVLDPALATPGEDQAIDLVAGLEVRKPKLSRSGFYIDAQGTVLTTAEAIGSCDRVTINSEHEATVAYTDTEAGIAVLRPDEPLAPLAVAAFQLGVPRLQSEVAVAGYPYGGILVTPSLTFGRLADIRGLNGEEEVKRLDLTAQPGDAGGPVFDNGGSVLGMLLPRENQNGQVLPPEVSFSVDAEVILASLDAAGIAVQTTDTVAFMPPETLTLRAADQTVLVSCW</sequence>
<dbReference type="STRING" id="364200.SAMN04488515_0574"/>
<evidence type="ECO:0000256" key="2">
    <source>
        <dbReference type="SAM" id="SignalP"/>
    </source>
</evidence>
<keyword evidence="2" id="KW-0732">Signal</keyword>
<evidence type="ECO:0000313" key="4">
    <source>
        <dbReference type="EMBL" id="SEV99740.1"/>
    </source>
</evidence>
<feature type="chain" id="PRO_5011715469" evidence="2">
    <location>
        <begin position="21"/>
        <end position="590"/>
    </location>
</feature>
<proteinExistence type="predicted"/>
<dbReference type="Pfam" id="PF01471">
    <property type="entry name" value="PG_binding_1"/>
    <property type="match status" value="1"/>
</dbReference>
<dbReference type="PANTHER" id="PTHR43019">
    <property type="entry name" value="SERINE ENDOPROTEASE DEGS"/>
    <property type="match status" value="1"/>
</dbReference>
<dbReference type="InterPro" id="IPR043504">
    <property type="entry name" value="Peptidase_S1_PA_chymotrypsin"/>
</dbReference>
<protein>
    <submittedName>
        <fullName evidence="4">Sporulation related domain-containing protein</fullName>
    </submittedName>
</protein>
<name>A0A1I0NET2_9RHOB</name>
<dbReference type="OrthoDB" id="6810892at2"/>